<keyword evidence="3" id="KW-1185">Reference proteome</keyword>
<feature type="chain" id="PRO_5037155803" evidence="1">
    <location>
        <begin position="24"/>
        <end position="225"/>
    </location>
</feature>
<dbReference type="Proteomes" id="UP000653472">
    <property type="component" value="Unassembled WGS sequence"/>
</dbReference>
<keyword evidence="1" id="KW-0732">Signal</keyword>
<evidence type="ECO:0000256" key="1">
    <source>
        <dbReference type="SAM" id="SignalP"/>
    </source>
</evidence>
<evidence type="ECO:0000313" key="2">
    <source>
        <dbReference type="EMBL" id="NKF22129.1"/>
    </source>
</evidence>
<sequence length="225" mass="23983">MNTLRTLRLLALCAAAALLGACATTSKPGYDYTNFRQSHPASILLLPPVNDTNSVGASYSLLSQMTLPLAESGYYVLPVSLVDETFRQNGYTNPAEIEGIPIDKLYKIFHADAALYVHIKQFGTVYQLIISDTVVSAEARLVDLRTGSVLWAGKASASSSEDHTNTGGGLAGLLLSAIVNQIVEATTDRSHDIAGVTSLRLLSAGQPAGMLYGPRSPKYQAQQQP</sequence>
<organism evidence="2 3">
    <name type="scientific">Solimonas marina</name>
    <dbReference type="NCBI Taxonomy" id="2714601"/>
    <lineage>
        <taxon>Bacteria</taxon>
        <taxon>Pseudomonadati</taxon>
        <taxon>Pseudomonadota</taxon>
        <taxon>Gammaproteobacteria</taxon>
        <taxon>Nevskiales</taxon>
        <taxon>Nevskiaceae</taxon>
        <taxon>Solimonas</taxon>
    </lineage>
</organism>
<protein>
    <submittedName>
        <fullName evidence="2">DUF799 domain-containing protein</fullName>
    </submittedName>
</protein>
<dbReference type="Gene3D" id="3.40.50.10610">
    <property type="entry name" value="ABC-type transport auxiliary lipoprotein component"/>
    <property type="match status" value="1"/>
</dbReference>
<dbReference type="InterPro" id="IPR008517">
    <property type="entry name" value="GNA1162-like"/>
</dbReference>
<evidence type="ECO:0000313" key="3">
    <source>
        <dbReference type="Proteomes" id="UP000653472"/>
    </source>
</evidence>
<feature type="signal peptide" evidence="1">
    <location>
        <begin position="1"/>
        <end position="23"/>
    </location>
</feature>
<comment type="caution">
    <text evidence="2">The sequence shown here is derived from an EMBL/GenBank/DDBJ whole genome shotgun (WGS) entry which is preliminary data.</text>
</comment>
<proteinExistence type="predicted"/>
<dbReference type="AlphaFoldDB" id="A0A969W9P2"/>
<gene>
    <name evidence="2" type="ORF">G7Y82_07350</name>
</gene>
<dbReference type="PROSITE" id="PS51257">
    <property type="entry name" value="PROKAR_LIPOPROTEIN"/>
    <property type="match status" value="1"/>
</dbReference>
<dbReference type="EMBL" id="JAAVXB010000003">
    <property type="protein sequence ID" value="NKF22129.1"/>
    <property type="molecule type" value="Genomic_DNA"/>
</dbReference>
<dbReference type="RefSeq" id="WP_168147379.1">
    <property type="nucleotide sequence ID" value="NZ_JAAVXB010000003.1"/>
</dbReference>
<reference evidence="2" key="1">
    <citation type="submission" date="2020-03" db="EMBL/GenBank/DDBJ databases">
        <title>Solimonas marina sp. nov., isolated from deep seawater of the Pacific Ocean.</title>
        <authorList>
            <person name="Liu X."/>
            <person name="Lai Q."/>
            <person name="Sun F."/>
            <person name="Gai Y."/>
            <person name="Li G."/>
            <person name="Shao Z."/>
        </authorList>
    </citation>
    <scope>NUCLEOTIDE SEQUENCE</scope>
    <source>
        <strain evidence="2">C16B3</strain>
    </source>
</reference>
<accession>A0A969W9P2</accession>
<dbReference type="Pfam" id="PF05643">
    <property type="entry name" value="GNA1162-like"/>
    <property type="match status" value="1"/>
</dbReference>
<name>A0A969W9P2_9GAMM</name>